<reference evidence="1 2" key="1">
    <citation type="submission" date="2024-02" db="EMBL/GenBank/DDBJ databases">
        <title>A draft genome for the cacao thread blight pathogen Marasmius crinis-equi.</title>
        <authorList>
            <person name="Cohen S.P."/>
            <person name="Baruah I.K."/>
            <person name="Amoako-Attah I."/>
            <person name="Bukari Y."/>
            <person name="Meinhardt L.W."/>
            <person name="Bailey B.A."/>
        </authorList>
    </citation>
    <scope>NUCLEOTIDE SEQUENCE [LARGE SCALE GENOMIC DNA]</scope>
    <source>
        <strain evidence="1 2">GH-76</strain>
    </source>
</reference>
<dbReference type="Proteomes" id="UP001465976">
    <property type="component" value="Unassembled WGS sequence"/>
</dbReference>
<organism evidence="1 2">
    <name type="scientific">Marasmius crinis-equi</name>
    <dbReference type="NCBI Taxonomy" id="585013"/>
    <lineage>
        <taxon>Eukaryota</taxon>
        <taxon>Fungi</taxon>
        <taxon>Dikarya</taxon>
        <taxon>Basidiomycota</taxon>
        <taxon>Agaricomycotina</taxon>
        <taxon>Agaricomycetes</taxon>
        <taxon>Agaricomycetidae</taxon>
        <taxon>Agaricales</taxon>
        <taxon>Marasmiineae</taxon>
        <taxon>Marasmiaceae</taxon>
        <taxon>Marasmius</taxon>
    </lineage>
</organism>
<evidence type="ECO:0000313" key="2">
    <source>
        <dbReference type="Proteomes" id="UP001465976"/>
    </source>
</evidence>
<proteinExistence type="predicted"/>
<dbReference type="EMBL" id="JBAHYK010000695">
    <property type="protein sequence ID" value="KAL0571930.1"/>
    <property type="molecule type" value="Genomic_DNA"/>
</dbReference>
<sequence length="305" mass="34164">MSPMNPATPPQITRNPLADIALGRQKVLFSGTAPTSSTWSHYEEIRASKRGVGRPSKYAESSQITASTSTSVYNYTSPSPLQPSFTLPSPVTPSVLQYSHQSLSDPRVQLPLRNECLPIHTSTLSDPHEYQPRIEKKPGMSMKEKMDKVMELLFDELGFETLGDFLSTLFLAIQRHKLKLHDKQHVNKLKAFLQGRSDFKAVNLVQSIVNHHYSSPSYKSKYYDKCQLAFLNASLPEIHYTYSTITSWAVQVVGEEVYAELGRLTLDNTQSPFQIRLAASANNRSKAKGVVTISRKDILSFNVAD</sequence>
<evidence type="ECO:0000313" key="1">
    <source>
        <dbReference type="EMBL" id="KAL0571930.1"/>
    </source>
</evidence>
<keyword evidence="2" id="KW-1185">Reference proteome</keyword>
<comment type="caution">
    <text evidence="1">The sequence shown here is derived from an EMBL/GenBank/DDBJ whole genome shotgun (WGS) entry which is preliminary data.</text>
</comment>
<accession>A0ABR3F9I7</accession>
<protein>
    <submittedName>
        <fullName evidence="1">Uncharacterized protein</fullName>
    </submittedName>
</protein>
<name>A0ABR3F9I7_9AGAR</name>
<gene>
    <name evidence="1" type="ORF">V5O48_010031</name>
</gene>